<keyword evidence="4 5" id="KW-0539">Nucleus</keyword>
<dbReference type="GO" id="GO:0005634">
    <property type="term" value="C:nucleus"/>
    <property type="evidence" value="ECO:0007669"/>
    <property type="project" value="UniProtKB-SubCell"/>
</dbReference>
<evidence type="ECO:0000256" key="5">
    <source>
        <dbReference type="PROSITE-ProRule" id="PRU00108"/>
    </source>
</evidence>
<dbReference type="InterPro" id="IPR019441">
    <property type="entry name" value="FMP27/BLTP2/Hobbit_GFWDK_RBG"/>
</dbReference>
<dbReference type="InterPro" id="IPR001356">
    <property type="entry name" value="HD"/>
</dbReference>
<dbReference type="InterPro" id="IPR009057">
    <property type="entry name" value="Homeodomain-like_sf"/>
</dbReference>
<evidence type="ECO:0000256" key="7">
    <source>
        <dbReference type="SAM" id="MobiDB-lite"/>
    </source>
</evidence>
<dbReference type="Pfam" id="PF04042">
    <property type="entry name" value="DNA_pol_E_B"/>
    <property type="match status" value="1"/>
</dbReference>
<evidence type="ECO:0000256" key="2">
    <source>
        <dbReference type="ARBA" id="ARBA00023125"/>
    </source>
</evidence>
<feature type="region of interest" description="Disordered" evidence="7">
    <location>
        <begin position="2659"/>
        <end position="2705"/>
    </location>
</feature>
<dbReference type="SMART" id="SM01214">
    <property type="entry name" value="Fmp27_GFWDK"/>
    <property type="match status" value="1"/>
</dbReference>
<feature type="compositionally biased region" description="Basic and acidic residues" evidence="7">
    <location>
        <begin position="1136"/>
        <end position="1152"/>
    </location>
</feature>
<dbReference type="EMBL" id="JAANQT010000066">
    <property type="protein sequence ID" value="KAG1315076.1"/>
    <property type="molecule type" value="Genomic_DNA"/>
</dbReference>
<feature type="region of interest" description="Disordered" evidence="7">
    <location>
        <begin position="1126"/>
        <end position="1152"/>
    </location>
</feature>
<dbReference type="SMART" id="SM00389">
    <property type="entry name" value="HOX"/>
    <property type="match status" value="1"/>
</dbReference>
<dbReference type="InterPro" id="IPR045167">
    <property type="entry name" value="Hobbit"/>
</dbReference>
<evidence type="ECO:0000256" key="3">
    <source>
        <dbReference type="ARBA" id="ARBA00023155"/>
    </source>
</evidence>
<dbReference type="InterPro" id="IPR057939">
    <property type="entry name" value="TRF2_HOY1_PH"/>
</dbReference>
<keyword evidence="10" id="KW-1185">Reference proteome</keyword>
<evidence type="ECO:0000256" key="6">
    <source>
        <dbReference type="RuleBase" id="RU000682"/>
    </source>
</evidence>
<sequence length="3302" mass="378127">MYNSASPPLFTTNNSADDTKKRTRVTPGQLAILEETFSMTATPDSKLRKQLAERLKMPERSIQIWFQNRRAKVKMLQKRVLLRQEQEEANRTRLSPYWYPRQKMVHRAWSSDMIQPSSLPPPPPPLLSTTNTSSMFSSFNPDPPSISITGPTSYISPSPQPSLFKGLVESDDLNIGFITATSLTIGSWHRMKINQQDLECCYVIMDRQFSWHIRDNEYHFKMTVSFDAISTIEFIVLEDNISAQINLQLIEPPVFFMENNNSWIQCSDFTEGMQASLVLNHIIRGLAIDLRQQLLGIAGIDDRLCQITRFPLENDYLEQSTWRHSSIIYAKDYQLSFNKGILLIQLGQVHLSLKKTNNKNVSHSAIIDTFLFYLSSLLLKYLVIQIKSFSIHHSTLFAFTDNLLLQKDKSQPIIQLQTGSIQLFQSQQQALRLSSFFIAYHEQQSKLSFSLGDLDLYLNSPIQSSYSSHQQKHEMAQKNPFVRLMSVTVQSIHLYYHHPSSLSIHTTIHHLDATLTPLPLMAQFSTQTIELDLVSTDRTTSRLFHLQQMEFQCALDQSFKNINVIMDSPKLYLESKDLIHHLISTSSSNIHTSQKNIRLLPVFTFALVLRSPQIMSPALGDRALYLIARDFIVRLSGEYPAESSSQLDAYFAQEEYQWLNRQDTKRTSSKRWVNLVQKLSGSGPKGSYRAKVKVIFQKLSLGWDHPSSKKPSVTIKKATIHASTELTVDDQGQTALELTNTVYADTSIERPVIYLWDDQEPSPSLFSSVQREHDGQRPSWMTSLLRHLAFSLDLSSISLSTFSLDHASRLPPPPNHIDNTPTEPIGVHLAVNIRRSTVVFEKDKLRCHLGTLSIEHLSSALSAQTSDPQLILWISQLDFSTSLWDKQKTPSVLVQVKKYGMRYSITHHYVCLLVARSMSSFLEKTVGNKRSFSPVFPVIQLEVDRGDVRFELPSDTCLYLRLDRLFFQRTLAEWNVQFRNWMVLVRSTAEPERWSQIIELDQCHVSQHLSVIQWVTKKVFFSIPYRFILAHVIHGFVHHLKAVKDLQARIFSREAQYTFLGPSVRDEPVTVKAIEITAELFSFHLDDDPFEARLRTIFKTGLVEQQKRLAYRAAFDQKREECVKAEQARASLAPEEQNRSGPVDEKREDPVKEAEQGLLSHFSKLWIKYIRKAIHTEQSFFESLYVAQDYRHPLNSSALDKDYGTPEDTALASLFHLQILPRPLHPPLANFSAESAQVKLKPARIQDARDFVHHVGSGVPRRSQFSFLAPFHLFIQAGRTWIKLRDYPVPLLYVPHDASSVSWTVEGDYVLTDELGDSRGSRLIHVPILPSYTLTAVRTISPLKFYSILSYHVLTSGLSTVGWSIACKPAVQDVLRVLDTLVPPPVDPSMPLGWWDKFRFLYHSRIKIEFANDLGFSVKGTRDPYAIDGHGAGMAKIWSKKVVWFVGHANPQREFMQIVSQDYSFGVPDLASAFVPDLPDSLPFEAKRGHRRFLKVALKLSGGVRMGIGMHFERFGCDQQVCTKCGSHPIESCRSQSFSPHYQSTYDTYKGYRSDFVHVSFSIAQLEQQTVTPAVPDDEQHYGSRQPHNAMYLSQCFIDYFTAWYRLFGGPLSLPIRQGTLWPTEEKRAKAFGDHLDTLEYKVLLDSLSVGFFCSEEESCLKNGRGSVGLKAHVRDFSIDLHSRREIVENQGFIKVERSFHEAKLQMSDADLRAIKASGEKGRADRMKRSMDSSFHNRHSFADSTYSAYESMYNCRWVDPGDYILLEPLSTGNKQPEYTNTEVHPFLFSPLIYFVKQNDQEGDYLYRRASDLDKLIEELDQQLDNIIHALEICNYNGYHELKKQHQLISSKIDYLRKKRYMLHSYMGQIILETELNTEHEPRGSSQTSASSIFHAQSLDRWETLMGHFKGRCIIHNPQIIWNNSVRDIVFYWNELKTTRSVQSYNLSARCLQFLSNLAQAVKDQKEQQSFEEFEPSKAQSMDETIRRLLSEHETSFVAQSESEKDSKSDKINIENGIHPLEDIHDDPDYQYKMIPEGYEMKSKVLVDLIYPQLVFQSDRALDHLVLLTNERMQIKSFDIFDRSEPCAESTLVKNRNVINLDHAQLFVVSKFYAQEEKDLIQHIYGHSSSKRHWAAWMQPEQQWYYREAKYFENFQRIISRLSGTIQLDLHNPLRIKTNSYSSSRQSASEDRSTALQLHFPQLKLVTNSMQIHVLYYTITHLILDGNLSAGKRKRSDHFKETMLAAERSDLAESVKQVGMLQTNSRFLIYMHKQFLSQLSSLDSMGIAQFKANKKKMYECLERLYLVIEAIKSVQTLRQGSRMNEVNASVKLNFTSNEIVWEALTTAEQKEMSLCKWSLSRIKYAFNYNSNGSCRNAIEIEDVKVINTTESPIFINVLEAYHKSGYPVKKMLHGVLDTLPPVGGIPVIQQLEISIAPLHLQISIAFGTALKDFFFPMIVTNTPGESIEDQSNNDYEVEDTADSEDEEYDDVASLVPILGGNNMKDKPKRLNLKRDSSFASIETLAKIMKGKFHGKSKPKQDELTIMKTRSSTNRAFIYIKISGAKHCISLRGPSKNTFYNIYDFPFHQPSLEYRNKTWSIAKMTEEVQKQFLRAILRHSPALIKRKLLPNKRQPIENGENQQIEVTNLMDDTFLDVCDADEGSSQASTDRRSSKSLSPYVSDEDDELQDAKSLYSDPGDRSNELESKRFSSKLDDANISHQDRVLLKGQVLLGKQYNGPLLKNKKTIFNIFTKKYGLHVQSDATKILEDVLASEEDLTGTLEKIIKTYKKRYHEEKTIIVDGATIQEVITSMKTSAIMASALTPFQRAEEDINESLENMAIRDSSFISESSNFISSQAIEETIDVAQHFHVVNAFDIPKLEYDDFTRTFRKSKSSCNLLSQPREKTEMIRERYVLAKQRLLRNETFRPAEMSISDSAYFTKITPIKSLIGQDGKDFVLFGMLTQITDGKLYLEDDDAYIELDVSQSKYGYGLFTDGAFAIVEGTFGEDHIFHVSEINLPPAEARDMTDAILNNIDFFGLPKPLVDENLLKKEERIHEDIFFVIISDVRLDQPKVLDGLRTMFNEYNNQVPLAIIFIGSFTSKPFTASAEDVVEYKDKFNALADLISEYDELATHTNFVFVPGAGDPWGGQILPQSPLPLSFVTRIKQKVKKAHFTTNPCRIRYCTQDIVIFREDLLNKILSDTLLPINLSVDSHRVKHLIQTILDQGHLYPLSKKPIYWDYDHALRLFPLPHALIIADKCENYGITYEGTHCVNPGSFSNSDMSWSIYYPSSQTSTKCSLAGH</sequence>
<dbReference type="PROSITE" id="PS50071">
    <property type="entry name" value="HOMEOBOX_2"/>
    <property type="match status" value="1"/>
</dbReference>
<feature type="compositionally biased region" description="Basic and acidic residues" evidence="7">
    <location>
        <begin position="2696"/>
        <end position="2705"/>
    </location>
</feature>
<comment type="caution">
    <text evidence="9">The sequence shown here is derived from an EMBL/GenBank/DDBJ whole genome shotgun (WGS) entry which is preliminary data.</text>
</comment>
<dbReference type="Proteomes" id="UP000716291">
    <property type="component" value="Unassembled WGS sequence"/>
</dbReference>
<dbReference type="InterPro" id="IPR019415">
    <property type="entry name" value="FMP27_SW_RBG"/>
</dbReference>
<feature type="domain" description="Homeobox" evidence="8">
    <location>
        <begin position="16"/>
        <end position="76"/>
    </location>
</feature>
<keyword evidence="1" id="KW-0235">DNA replication</keyword>
<name>A0A9P6XJG3_RHIOR</name>
<comment type="subcellular location">
    <subcellularLocation>
        <location evidence="5 6">Nucleus</location>
    </subcellularLocation>
</comment>
<evidence type="ECO:0000313" key="10">
    <source>
        <dbReference type="Proteomes" id="UP000716291"/>
    </source>
</evidence>
<dbReference type="InterPro" id="IPR017970">
    <property type="entry name" value="Homeobox_CS"/>
</dbReference>
<feature type="compositionally biased region" description="Polar residues" evidence="7">
    <location>
        <begin position="1"/>
        <end position="16"/>
    </location>
</feature>
<feature type="region of interest" description="Disordered" evidence="7">
    <location>
        <begin position="1"/>
        <end position="23"/>
    </location>
</feature>
<dbReference type="GO" id="GO:0000981">
    <property type="term" value="F:DNA-binding transcription factor activity, RNA polymerase II-specific"/>
    <property type="evidence" value="ECO:0007669"/>
    <property type="project" value="InterPro"/>
</dbReference>
<dbReference type="Pfam" id="PF00046">
    <property type="entry name" value="Homeodomain"/>
    <property type="match status" value="1"/>
</dbReference>
<keyword evidence="3 5" id="KW-0371">Homeobox</keyword>
<dbReference type="Pfam" id="PF10344">
    <property type="entry name" value="Hobbit"/>
    <property type="match status" value="2"/>
</dbReference>
<accession>A0A9P6XJG3</accession>
<dbReference type="GO" id="GO:0003677">
    <property type="term" value="F:DNA binding"/>
    <property type="evidence" value="ECO:0007669"/>
    <property type="project" value="UniProtKB-UniRule"/>
</dbReference>
<keyword evidence="2 5" id="KW-0238">DNA-binding</keyword>
<evidence type="ECO:0000313" key="9">
    <source>
        <dbReference type="EMBL" id="KAG1315076.1"/>
    </source>
</evidence>
<protein>
    <recommendedName>
        <fullName evidence="8">Homeobox domain-containing protein</fullName>
    </recommendedName>
</protein>
<dbReference type="PROSITE" id="PS00027">
    <property type="entry name" value="HOMEOBOX_1"/>
    <property type="match status" value="1"/>
</dbReference>
<dbReference type="GO" id="GO:0006260">
    <property type="term" value="P:DNA replication"/>
    <property type="evidence" value="ECO:0007669"/>
    <property type="project" value="UniProtKB-KW"/>
</dbReference>
<dbReference type="PANTHER" id="PTHR15678">
    <property type="entry name" value="ANTIGEN MLAA-22-RELATED"/>
    <property type="match status" value="1"/>
</dbReference>
<gene>
    <name evidence="9" type="ORF">G6F64_000959</name>
</gene>
<evidence type="ECO:0000259" key="8">
    <source>
        <dbReference type="PROSITE" id="PS50071"/>
    </source>
</evidence>
<dbReference type="PANTHER" id="PTHR15678:SF6">
    <property type="entry name" value="BRIDGE-LIKE LIPID TRANSFER PROTEIN FAMILY MEMBER 2"/>
    <property type="match status" value="1"/>
</dbReference>
<evidence type="ECO:0000256" key="1">
    <source>
        <dbReference type="ARBA" id="ARBA00022705"/>
    </source>
</evidence>
<dbReference type="CDD" id="cd00086">
    <property type="entry name" value="homeodomain"/>
    <property type="match status" value="1"/>
</dbReference>
<dbReference type="Gene3D" id="3.60.21.60">
    <property type="match status" value="1"/>
</dbReference>
<dbReference type="Pfam" id="PF24818">
    <property type="entry name" value="PH_TRF2_HOY1"/>
    <property type="match status" value="1"/>
</dbReference>
<dbReference type="SUPFAM" id="SSF46689">
    <property type="entry name" value="Homeodomain-like"/>
    <property type="match status" value="1"/>
</dbReference>
<proteinExistence type="predicted"/>
<dbReference type="SMART" id="SM01215">
    <property type="entry name" value="Fmp27_SW"/>
    <property type="match status" value="1"/>
</dbReference>
<evidence type="ECO:0000256" key="4">
    <source>
        <dbReference type="ARBA" id="ARBA00023242"/>
    </source>
</evidence>
<reference evidence="9" key="1">
    <citation type="journal article" date="2020" name="Microb. Genom.">
        <title>Genetic diversity of clinical and environmental Mucorales isolates obtained from an investigation of mucormycosis cases among solid organ transplant recipients.</title>
        <authorList>
            <person name="Nguyen M.H."/>
            <person name="Kaul D."/>
            <person name="Muto C."/>
            <person name="Cheng S.J."/>
            <person name="Richter R.A."/>
            <person name="Bruno V.M."/>
            <person name="Liu G."/>
            <person name="Beyhan S."/>
            <person name="Sundermann A.J."/>
            <person name="Mounaud S."/>
            <person name="Pasculle A.W."/>
            <person name="Nierman W.C."/>
            <person name="Driscoll E."/>
            <person name="Cumbie R."/>
            <person name="Clancy C.J."/>
            <person name="Dupont C.L."/>
        </authorList>
    </citation>
    <scope>NUCLEOTIDE SEQUENCE</scope>
    <source>
        <strain evidence="9">GL11</strain>
    </source>
</reference>
<dbReference type="Gene3D" id="1.10.10.60">
    <property type="entry name" value="Homeodomain-like"/>
    <property type="match status" value="1"/>
</dbReference>
<dbReference type="InterPro" id="IPR019449">
    <property type="entry name" value="FMP27_WPPW_RBG"/>
</dbReference>
<organism evidence="9 10">
    <name type="scientific">Rhizopus oryzae</name>
    <name type="common">Mucormycosis agent</name>
    <name type="synonym">Rhizopus arrhizus var. delemar</name>
    <dbReference type="NCBI Taxonomy" id="64495"/>
    <lineage>
        <taxon>Eukaryota</taxon>
        <taxon>Fungi</taxon>
        <taxon>Fungi incertae sedis</taxon>
        <taxon>Mucoromycota</taxon>
        <taxon>Mucoromycotina</taxon>
        <taxon>Mucoromycetes</taxon>
        <taxon>Mucorales</taxon>
        <taxon>Mucorineae</taxon>
        <taxon>Rhizopodaceae</taxon>
        <taxon>Rhizopus</taxon>
    </lineage>
</organism>
<feature type="DNA-binding region" description="Homeobox" evidence="5">
    <location>
        <begin position="18"/>
        <end position="77"/>
    </location>
</feature>
<dbReference type="InterPro" id="IPR007185">
    <property type="entry name" value="DNA_pol_a/d/e_bsu"/>
</dbReference>
<dbReference type="SMART" id="SM01216">
    <property type="entry name" value="Fmp27_WPPW"/>
    <property type="match status" value="1"/>
</dbReference>